<dbReference type="AlphaFoldDB" id="A0A4P8XVN9"/>
<dbReference type="OrthoDB" id="1860063at2"/>
<gene>
    <name evidence="4" type="ORF">E5Z56_01375</name>
</gene>
<feature type="transmembrane region" description="Helical" evidence="2">
    <location>
        <begin position="80"/>
        <end position="109"/>
    </location>
</feature>
<evidence type="ECO:0000313" key="4">
    <source>
        <dbReference type="EMBL" id="QCT06099.1"/>
    </source>
</evidence>
<keyword evidence="2" id="KW-0812">Transmembrane</keyword>
<keyword evidence="2" id="KW-1133">Transmembrane helix</keyword>
<dbReference type="EMBL" id="CP039381">
    <property type="protein sequence ID" value="QCT06099.1"/>
    <property type="molecule type" value="Genomic_DNA"/>
</dbReference>
<protein>
    <submittedName>
        <fullName evidence="4">DUF4190 domain-containing protein</fullName>
    </submittedName>
</protein>
<dbReference type="InterPro" id="IPR025241">
    <property type="entry name" value="DUF4190"/>
</dbReference>
<dbReference type="SUPFAM" id="SSF81995">
    <property type="entry name" value="beta-sandwich domain of Sec23/24"/>
    <property type="match status" value="1"/>
</dbReference>
<reference evidence="4 5" key="1">
    <citation type="submission" date="2019-04" db="EMBL/GenBank/DDBJ databases">
        <authorList>
            <person name="Embree M."/>
            <person name="Gaffney J.R."/>
        </authorList>
    </citation>
    <scope>NUCLEOTIDE SEQUENCE [LARGE SCALE GENOMIC DNA]</scope>
    <source>
        <strain evidence="4 5">JE7A12</strain>
    </source>
</reference>
<evidence type="ECO:0000259" key="3">
    <source>
        <dbReference type="Pfam" id="PF13828"/>
    </source>
</evidence>
<proteinExistence type="predicted"/>
<feature type="region of interest" description="Disordered" evidence="1">
    <location>
        <begin position="48"/>
        <end position="72"/>
    </location>
</feature>
<organism evidence="4 5">
    <name type="scientific">Ruminococcus bovis</name>
    <dbReference type="NCBI Taxonomy" id="2564099"/>
    <lineage>
        <taxon>Bacteria</taxon>
        <taxon>Bacillati</taxon>
        <taxon>Bacillota</taxon>
        <taxon>Clostridia</taxon>
        <taxon>Eubacteriales</taxon>
        <taxon>Oscillospiraceae</taxon>
        <taxon>Ruminococcus</taxon>
    </lineage>
</organism>
<name>A0A4P8XVN9_9FIRM</name>
<feature type="transmembrane region" description="Helical" evidence="2">
    <location>
        <begin position="121"/>
        <end position="149"/>
    </location>
</feature>
<accession>A0A4P8XVN9</accession>
<dbReference type="RefSeq" id="WP_138156193.1">
    <property type="nucleotide sequence ID" value="NZ_CP039381.1"/>
</dbReference>
<feature type="domain" description="DUF4190" evidence="3">
    <location>
        <begin position="80"/>
        <end position="138"/>
    </location>
</feature>
<evidence type="ECO:0000256" key="2">
    <source>
        <dbReference type="SAM" id="Phobius"/>
    </source>
</evidence>
<dbReference type="Pfam" id="PF13828">
    <property type="entry name" value="DUF4190"/>
    <property type="match status" value="1"/>
</dbReference>
<keyword evidence="2" id="KW-0472">Membrane</keyword>
<sequence>MDENFNNQQNNQQNNQYNQQNEQYNQQYNQPQYNQQQYNQPQYNQQQYNQPQYNQPNNYNNYNNYAPNQYQQPQDNSRGLAIASLVLGIVSFFCCGSVCSIVGIVLGVLSRKKKPTDNGMATAGIVLSIIALAIWAIYFIYVLVVYGSFSAVYNTSRYY</sequence>
<evidence type="ECO:0000256" key="1">
    <source>
        <dbReference type="SAM" id="MobiDB-lite"/>
    </source>
</evidence>
<dbReference type="Proteomes" id="UP000301475">
    <property type="component" value="Chromosome"/>
</dbReference>
<keyword evidence="5" id="KW-1185">Reference proteome</keyword>
<evidence type="ECO:0000313" key="5">
    <source>
        <dbReference type="Proteomes" id="UP000301475"/>
    </source>
</evidence>
<dbReference type="KEGG" id="ruj:E5Z56_01375"/>